<keyword evidence="4 6" id="KW-1133">Transmembrane helix</keyword>
<keyword evidence="2" id="KW-0813">Transport</keyword>
<keyword evidence="9" id="KW-1185">Reference proteome</keyword>
<dbReference type="Proteomes" id="UP000009022">
    <property type="component" value="Unassembled WGS sequence"/>
</dbReference>
<reference evidence="8" key="1">
    <citation type="journal article" date="2008" name="Nature">
        <title>The Trichoplax genome and the nature of placozoans.</title>
        <authorList>
            <person name="Srivastava M."/>
            <person name="Begovic E."/>
            <person name="Chapman J."/>
            <person name="Putnam N.H."/>
            <person name="Hellsten U."/>
            <person name="Kawashima T."/>
            <person name="Kuo A."/>
            <person name="Mitros T."/>
            <person name="Salamov A."/>
            <person name="Carpenter M.L."/>
            <person name="Signorovitch A.Y."/>
            <person name="Moreno M.A."/>
            <person name="Kamm K."/>
            <person name="Grimwood J."/>
            <person name="Schmutz J."/>
            <person name="Shapiro H."/>
            <person name="Grigoriev I.V."/>
            <person name="Buss L.W."/>
            <person name="Schierwater B."/>
            <person name="Dellaporta S.L."/>
            <person name="Rokhsar D.S."/>
        </authorList>
    </citation>
    <scope>NUCLEOTIDE SEQUENCE [LARGE SCALE GENOMIC DNA]</scope>
    <source>
        <strain evidence="8">Grell-BS-1999</strain>
    </source>
</reference>
<dbReference type="Pfam" id="PF07690">
    <property type="entry name" value="MFS_1"/>
    <property type="match status" value="1"/>
</dbReference>
<dbReference type="InterPro" id="IPR011701">
    <property type="entry name" value="MFS"/>
</dbReference>
<keyword evidence="3 6" id="KW-0812">Transmembrane</keyword>
<evidence type="ECO:0000256" key="6">
    <source>
        <dbReference type="SAM" id="Phobius"/>
    </source>
</evidence>
<dbReference type="GO" id="GO:0016020">
    <property type="term" value="C:membrane"/>
    <property type="evidence" value="ECO:0007669"/>
    <property type="project" value="UniProtKB-SubCell"/>
</dbReference>
<comment type="subcellular location">
    <subcellularLocation>
        <location evidence="1">Membrane</location>
        <topology evidence="1">Multi-pass membrane protein</topology>
    </subcellularLocation>
</comment>
<feature type="transmembrane region" description="Helical" evidence="6">
    <location>
        <begin position="283"/>
        <end position="304"/>
    </location>
</feature>
<dbReference type="PhylomeDB" id="B3S450"/>
<feature type="transmembrane region" description="Helical" evidence="6">
    <location>
        <begin position="255"/>
        <end position="276"/>
    </location>
</feature>
<dbReference type="PANTHER" id="PTHR23506">
    <property type="entry name" value="GH10249P"/>
    <property type="match status" value="1"/>
</dbReference>
<dbReference type="InterPro" id="IPR020846">
    <property type="entry name" value="MFS_dom"/>
</dbReference>
<feature type="transmembrane region" description="Helical" evidence="6">
    <location>
        <begin position="14"/>
        <end position="36"/>
    </location>
</feature>
<dbReference type="PROSITE" id="PS50850">
    <property type="entry name" value="MFS"/>
    <property type="match status" value="1"/>
</dbReference>
<evidence type="ECO:0000256" key="3">
    <source>
        <dbReference type="ARBA" id="ARBA00022692"/>
    </source>
</evidence>
<feature type="transmembrane region" description="Helical" evidence="6">
    <location>
        <begin position="175"/>
        <end position="196"/>
    </location>
</feature>
<dbReference type="GeneID" id="6756335"/>
<feature type="transmembrane region" description="Helical" evidence="6">
    <location>
        <begin position="48"/>
        <end position="69"/>
    </location>
</feature>
<sequence>MTNNKMKSTRRKTMIMITLCVIHILWGMTYSFSVSFFPRVAIKHGLRIFEVGIVLAMSPFAGFITSSFWSILLPSTGAKHMFWAGMTLEGGCVILLGALCYIYDRITFLVLAIILQFFQGTGASMQDVVVESTVMVIYRDNIASAKGFLETFAGIGYAIGPLIGAGLYHAGGYPLPYNVIGGITIVAASLATCVLPNVGDKRAAPWKSMIKLAKSPYIILLCLGVFISVSTQSFLETNYSVYLKIFHVGIVKSATILLLIAVFYAITGMIVGFAAEYFGYRKFIISGLFLAVVGLQLNASFPYWHIQPKLWHFIVGTSIIGVSLGAVMMPVSAEVVQYARFINIPLNNSKTDIGDDLGVYSSVSGLLQISRSLGMICGPSVGSTLTSIPTIGYSWTASIFGFVTLLLLLIFTVYIIFEKKWQSVNSTKVIDDSGTYEKLPSIEEIEENPAYLKDDDESSSMELKIAKDIVKINK</sequence>
<dbReference type="STRING" id="10228.B3S450"/>
<dbReference type="OrthoDB" id="446368at2759"/>
<dbReference type="OMA" id="WVGYMRG"/>
<dbReference type="AlphaFoldDB" id="B3S450"/>
<dbReference type="InterPro" id="IPR050930">
    <property type="entry name" value="MFS_Vesicular_Transporter"/>
</dbReference>
<feature type="transmembrane region" description="Helical" evidence="6">
    <location>
        <begin position="148"/>
        <end position="169"/>
    </location>
</feature>
<dbReference type="HOGENOM" id="CLU_028639_3_0_1"/>
<protein>
    <recommendedName>
        <fullName evidence="7">Major facilitator superfamily (MFS) profile domain-containing protein</fullName>
    </recommendedName>
</protein>
<dbReference type="RefSeq" id="XP_002115123.1">
    <property type="nucleotide sequence ID" value="XM_002115087.1"/>
</dbReference>
<dbReference type="GO" id="GO:0022857">
    <property type="term" value="F:transmembrane transporter activity"/>
    <property type="evidence" value="ECO:0000318"/>
    <property type="project" value="GO_Central"/>
</dbReference>
<dbReference type="eggNOG" id="KOG3764">
    <property type="taxonomic scope" value="Eukaryota"/>
</dbReference>
<organism evidence="8 9">
    <name type="scientific">Trichoplax adhaerens</name>
    <name type="common">Trichoplax reptans</name>
    <dbReference type="NCBI Taxonomy" id="10228"/>
    <lineage>
        <taxon>Eukaryota</taxon>
        <taxon>Metazoa</taxon>
        <taxon>Placozoa</taxon>
        <taxon>Uniplacotomia</taxon>
        <taxon>Trichoplacea</taxon>
        <taxon>Trichoplacidae</taxon>
        <taxon>Trichoplax</taxon>
    </lineage>
</organism>
<keyword evidence="5 6" id="KW-0472">Membrane</keyword>
<feature type="transmembrane region" description="Helical" evidence="6">
    <location>
        <begin position="357"/>
        <end position="381"/>
    </location>
</feature>
<evidence type="ECO:0000313" key="9">
    <source>
        <dbReference type="Proteomes" id="UP000009022"/>
    </source>
</evidence>
<feature type="transmembrane region" description="Helical" evidence="6">
    <location>
        <begin position="81"/>
        <end position="103"/>
    </location>
</feature>
<dbReference type="EMBL" id="DS985249">
    <property type="protein sequence ID" value="EDV22579.1"/>
    <property type="molecule type" value="Genomic_DNA"/>
</dbReference>
<evidence type="ECO:0000256" key="2">
    <source>
        <dbReference type="ARBA" id="ARBA00022448"/>
    </source>
</evidence>
<evidence type="ECO:0000259" key="7">
    <source>
        <dbReference type="PROSITE" id="PS50850"/>
    </source>
</evidence>
<evidence type="ECO:0000256" key="5">
    <source>
        <dbReference type="ARBA" id="ARBA00023136"/>
    </source>
</evidence>
<dbReference type="PANTHER" id="PTHR23506:SF26">
    <property type="entry name" value="MFS-TYPE TRANSPORTER SLC18B1"/>
    <property type="match status" value="1"/>
</dbReference>
<evidence type="ECO:0000313" key="8">
    <source>
        <dbReference type="EMBL" id="EDV22579.1"/>
    </source>
</evidence>
<dbReference type="InterPro" id="IPR036259">
    <property type="entry name" value="MFS_trans_sf"/>
</dbReference>
<evidence type="ECO:0000256" key="4">
    <source>
        <dbReference type="ARBA" id="ARBA00022989"/>
    </source>
</evidence>
<gene>
    <name evidence="8" type="ORF">TRIADDRAFT_58954</name>
</gene>
<dbReference type="SUPFAM" id="SSF103473">
    <property type="entry name" value="MFS general substrate transporter"/>
    <property type="match status" value="1"/>
</dbReference>
<dbReference type="KEGG" id="tad:TRIADDRAFT_58954"/>
<feature type="transmembrane region" description="Helical" evidence="6">
    <location>
        <begin position="217"/>
        <end position="235"/>
    </location>
</feature>
<dbReference type="InParanoid" id="B3S450"/>
<dbReference type="CTD" id="6756335"/>
<dbReference type="Gene3D" id="1.20.1250.20">
    <property type="entry name" value="MFS general substrate transporter like domains"/>
    <property type="match status" value="2"/>
</dbReference>
<feature type="transmembrane region" description="Helical" evidence="6">
    <location>
        <begin position="393"/>
        <end position="417"/>
    </location>
</feature>
<feature type="domain" description="Major facilitator superfamily (MFS) profile" evidence="7">
    <location>
        <begin position="217"/>
        <end position="474"/>
    </location>
</feature>
<feature type="transmembrane region" description="Helical" evidence="6">
    <location>
        <begin position="310"/>
        <end position="336"/>
    </location>
</feature>
<proteinExistence type="predicted"/>
<name>B3S450_TRIAD</name>
<accession>B3S450</accession>
<evidence type="ECO:0000256" key="1">
    <source>
        <dbReference type="ARBA" id="ARBA00004141"/>
    </source>
</evidence>